<evidence type="ECO:0000256" key="3">
    <source>
        <dbReference type="SAM" id="SignalP"/>
    </source>
</evidence>
<dbReference type="GeneID" id="117536363"/>
<feature type="compositionally biased region" description="Basic and acidic residues" evidence="1">
    <location>
        <begin position="154"/>
        <end position="167"/>
    </location>
</feature>
<proteinExistence type="predicted"/>
<name>A0A6P8T0X6_GYMAC</name>
<accession>A0A6P8T0X6</accession>
<evidence type="ECO:0000313" key="4">
    <source>
        <dbReference type="Proteomes" id="UP000515161"/>
    </source>
</evidence>
<gene>
    <name evidence="5" type="primary">LOC117536363</name>
</gene>
<evidence type="ECO:0000313" key="5">
    <source>
        <dbReference type="RefSeq" id="XP_034057088.1"/>
    </source>
</evidence>
<feature type="compositionally biased region" description="Polar residues" evidence="1">
    <location>
        <begin position="32"/>
        <end position="51"/>
    </location>
</feature>
<dbReference type="OrthoDB" id="8950160at2759"/>
<keyword evidence="3" id="KW-0732">Signal</keyword>
<dbReference type="Proteomes" id="UP000515161">
    <property type="component" value="Unplaced"/>
</dbReference>
<evidence type="ECO:0000256" key="2">
    <source>
        <dbReference type="SAM" id="Phobius"/>
    </source>
</evidence>
<feature type="transmembrane region" description="Helical" evidence="2">
    <location>
        <begin position="197"/>
        <end position="218"/>
    </location>
</feature>
<organism evidence="4 5">
    <name type="scientific">Gymnodraco acuticeps</name>
    <name type="common">Antarctic dragonfish</name>
    <dbReference type="NCBI Taxonomy" id="8218"/>
    <lineage>
        <taxon>Eukaryota</taxon>
        <taxon>Metazoa</taxon>
        <taxon>Chordata</taxon>
        <taxon>Craniata</taxon>
        <taxon>Vertebrata</taxon>
        <taxon>Euteleostomi</taxon>
        <taxon>Actinopterygii</taxon>
        <taxon>Neopterygii</taxon>
        <taxon>Teleostei</taxon>
        <taxon>Neoteleostei</taxon>
        <taxon>Acanthomorphata</taxon>
        <taxon>Eupercaria</taxon>
        <taxon>Perciformes</taxon>
        <taxon>Notothenioidei</taxon>
        <taxon>Bathydraconidae</taxon>
        <taxon>Gymnodraco</taxon>
    </lineage>
</organism>
<keyword evidence="2" id="KW-0812">Transmembrane</keyword>
<keyword evidence="4" id="KW-1185">Reference proteome</keyword>
<keyword evidence="2" id="KW-1133">Transmembrane helix</keyword>
<reference evidence="5" key="1">
    <citation type="submission" date="2025-08" db="UniProtKB">
        <authorList>
            <consortium name="RefSeq"/>
        </authorList>
    </citation>
    <scope>IDENTIFICATION</scope>
</reference>
<protein>
    <submittedName>
        <fullName evidence="5">Uncharacterized protein LOC117536363 isoform X1</fullName>
    </submittedName>
</protein>
<feature type="region of interest" description="Disordered" evidence="1">
    <location>
        <begin position="32"/>
        <end position="59"/>
    </location>
</feature>
<feature type="transmembrane region" description="Helical" evidence="2">
    <location>
        <begin position="371"/>
        <end position="391"/>
    </location>
</feature>
<feature type="region of interest" description="Disordered" evidence="1">
    <location>
        <begin position="154"/>
        <end position="186"/>
    </location>
</feature>
<feature type="signal peptide" evidence="3">
    <location>
        <begin position="1"/>
        <end position="20"/>
    </location>
</feature>
<keyword evidence="2" id="KW-0472">Membrane</keyword>
<feature type="chain" id="PRO_5027687381" evidence="3">
    <location>
        <begin position="21"/>
        <end position="437"/>
    </location>
</feature>
<dbReference type="RefSeq" id="XP_034057088.1">
    <property type="nucleotide sequence ID" value="XM_034201197.1"/>
</dbReference>
<dbReference type="InParanoid" id="A0A6P8T0X6"/>
<evidence type="ECO:0000256" key="1">
    <source>
        <dbReference type="SAM" id="MobiDB-lite"/>
    </source>
</evidence>
<dbReference type="AlphaFoldDB" id="A0A6P8T0X6"/>
<dbReference type="KEGG" id="gacu:117536363"/>
<sequence length="437" mass="47481">MSISWCWPFYLVSLPRNILASVDHFKNKTMTKPTNDFLQPQLQSGQGLHTQESGDDGLSSNMKHTFIDHNNGSAPLPVADKGSCVKPIPKEERSTVVPWSHTSVSEYATGPKTHTVFAEEEFQKPPTQAVTDNIPEEEAVKIVSGKTAITEEHAKVEGDESCTKMDSGEIPETPKGQTVVGREGRSKGRTAPMHWKVFQCSSVFPLLLLVIAFMAVGVSEGSSADQDCKCRDIHPTAGKCYTCKDKDGCSKLKKIYDSRVYLNPKEIYQGDNTKFPRCSEISPPGDNCTVCLDLSSSINIFCSEHIGEIDLEGSNGINIGTFSLKCVKLQPPGSTSQPSVSLSNVSPNPNVHDSTRRGLISNFGEHSTVNAHLGLICSFVLFLIVLAALGISYHDLNRSTVDSEERGSVWTGGLSAATHDDFIINLAVDCFLNNGSL</sequence>